<dbReference type="EMBL" id="RZYA01000015">
    <property type="protein sequence ID" value="RVU20481.1"/>
    <property type="molecule type" value="Genomic_DNA"/>
</dbReference>
<sequence>MEGNILTPVTVAFAGFGNRAERYAQWIDENPELCRVVAIAEPRAVRRERVAEKYGLGANMAVADWRALAQLGRVADAIIISLPDQDRVGPVEEFLKRGYDTLLEKPIAVNEEDCRSIVAAATKNNSLFAVCHSLRYTPHTQTIKEAVTSGRIGEVISIQHIEPVDYLHYAHSFVRGNWKKEAESSSMLLQKSCHDMDLLQYWVDSPIRRVSSFGRLSHFRPANKPAGTADRCIDCKIQDECAFSATRQYLPLIREGHTCWPIDVVTEEFTELGVRESLEVGPYGSCVYNSGNDVVDHQVVNMEFESGVTGSFTMVGFGWDSRRRTRIFGTQGEVEGDLDTVKIAHFPTRSYEEIEINPSRPPGSMAPLGSGRNIAVNSLLSAFIKAVKTGDRSGILSGPEESLNSHLAVFAAEKSRREGGIVDVSALTHA</sequence>
<feature type="domain" description="Gfo/Idh/MocA-like oxidoreductase C-terminal" evidence="3">
    <location>
        <begin position="144"/>
        <end position="422"/>
    </location>
</feature>
<evidence type="ECO:0000259" key="2">
    <source>
        <dbReference type="Pfam" id="PF01408"/>
    </source>
</evidence>
<organism evidence="4 5">
    <name type="scientific">Streptomyces antnestii</name>
    <dbReference type="NCBI Taxonomy" id="2494256"/>
    <lineage>
        <taxon>Bacteria</taxon>
        <taxon>Bacillati</taxon>
        <taxon>Actinomycetota</taxon>
        <taxon>Actinomycetes</taxon>
        <taxon>Kitasatosporales</taxon>
        <taxon>Streptomycetaceae</taxon>
        <taxon>Streptomyces</taxon>
    </lineage>
</organism>
<dbReference type="InterPro" id="IPR051450">
    <property type="entry name" value="Gfo/Idh/MocA_Oxidoreductases"/>
</dbReference>
<comment type="caution">
    <text evidence="4">The sequence shown here is derived from an EMBL/GenBank/DDBJ whole genome shotgun (WGS) entry which is preliminary data.</text>
</comment>
<reference evidence="4 5" key="1">
    <citation type="submission" date="2019-01" db="EMBL/GenBank/DDBJ databases">
        <title>Genome sequences of Streptomyces and Rhizobium isolates collected from root and soil.</title>
        <authorList>
            <person name="Chhettri S."/>
            <person name="Sevigny J.L."/>
            <person name="Sen A."/>
            <person name="Ennis N."/>
            <person name="Tisa L."/>
        </authorList>
    </citation>
    <scope>NUCLEOTIDE SEQUENCE [LARGE SCALE GENOMIC DNA]</scope>
    <source>
        <strain evidence="4 5">San01</strain>
    </source>
</reference>
<dbReference type="Gene3D" id="3.30.360.10">
    <property type="entry name" value="Dihydrodipicolinate Reductase, domain 2"/>
    <property type="match status" value="1"/>
</dbReference>
<proteinExistence type="inferred from homology"/>
<dbReference type="SUPFAM" id="SSF55347">
    <property type="entry name" value="Glyceraldehyde-3-phosphate dehydrogenase-like, C-terminal domain"/>
    <property type="match status" value="1"/>
</dbReference>
<evidence type="ECO:0000256" key="1">
    <source>
        <dbReference type="ARBA" id="ARBA00010928"/>
    </source>
</evidence>
<dbReference type="PANTHER" id="PTHR43377">
    <property type="entry name" value="BILIVERDIN REDUCTASE A"/>
    <property type="match status" value="1"/>
</dbReference>
<dbReference type="AlphaFoldDB" id="A0A3S2VBG1"/>
<dbReference type="Gene3D" id="3.40.50.720">
    <property type="entry name" value="NAD(P)-binding Rossmann-like Domain"/>
    <property type="match status" value="1"/>
</dbReference>
<dbReference type="GO" id="GO:0000166">
    <property type="term" value="F:nucleotide binding"/>
    <property type="evidence" value="ECO:0007669"/>
    <property type="project" value="InterPro"/>
</dbReference>
<feature type="domain" description="Gfo/Idh/MocA-like oxidoreductase N-terminal" evidence="2">
    <location>
        <begin position="10"/>
        <end position="130"/>
    </location>
</feature>
<evidence type="ECO:0000313" key="5">
    <source>
        <dbReference type="Proteomes" id="UP000283128"/>
    </source>
</evidence>
<dbReference type="InterPro" id="IPR036291">
    <property type="entry name" value="NAD(P)-bd_dom_sf"/>
</dbReference>
<dbReference type="InterPro" id="IPR004104">
    <property type="entry name" value="Gfo/Idh/MocA-like_OxRdtase_C"/>
</dbReference>
<accession>A0A3S2VBG1</accession>
<dbReference type="SUPFAM" id="SSF51735">
    <property type="entry name" value="NAD(P)-binding Rossmann-fold domains"/>
    <property type="match status" value="1"/>
</dbReference>
<dbReference type="Pfam" id="PF02894">
    <property type="entry name" value="GFO_IDH_MocA_C"/>
    <property type="match status" value="1"/>
</dbReference>
<dbReference type="Pfam" id="PF01408">
    <property type="entry name" value="GFO_IDH_MocA"/>
    <property type="match status" value="1"/>
</dbReference>
<dbReference type="PANTHER" id="PTHR43377:SF2">
    <property type="entry name" value="BINDING ROSSMANN FOLD OXIDOREDUCTASE, PUTATIVE (AFU_ORTHOLOGUE AFUA_4G00560)-RELATED"/>
    <property type="match status" value="1"/>
</dbReference>
<evidence type="ECO:0000259" key="3">
    <source>
        <dbReference type="Pfam" id="PF02894"/>
    </source>
</evidence>
<dbReference type="RefSeq" id="WP_127831088.1">
    <property type="nucleotide sequence ID" value="NZ_RZYA01000015.1"/>
</dbReference>
<name>A0A3S2VBG1_9ACTN</name>
<protein>
    <submittedName>
        <fullName evidence="4">Gfo/Idh/MocA family oxidoreductase</fullName>
    </submittedName>
</protein>
<evidence type="ECO:0000313" key="4">
    <source>
        <dbReference type="EMBL" id="RVU20481.1"/>
    </source>
</evidence>
<comment type="similarity">
    <text evidence="1">Belongs to the Gfo/Idh/MocA family.</text>
</comment>
<dbReference type="Proteomes" id="UP000283128">
    <property type="component" value="Unassembled WGS sequence"/>
</dbReference>
<dbReference type="InterPro" id="IPR000683">
    <property type="entry name" value="Gfo/Idh/MocA-like_OxRdtase_N"/>
</dbReference>
<keyword evidence="5" id="KW-1185">Reference proteome</keyword>
<gene>
    <name evidence="4" type="ORF">EOT10_27835</name>
</gene>
<dbReference type="OrthoDB" id="103047at2"/>